<reference evidence="1" key="1">
    <citation type="submission" date="2014-11" db="EMBL/GenBank/DDBJ databases">
        <authorList>
            <person name="Amaro Gonzalez C."/>
        </authorList>
    </citation>
    <scope>NUCLEOTIDE SEQUENCE</scope>
</reference>
<name>A0A0E9Q9K5_ANGAN</name>
<reference evidence="1" key="2">
    <citation type="journal article" date="2015" name="Fish Shellfish Immunol.">
        <title>Early steps in the European eel (Anguilla anguilla)-Vibrio vulnificus interaction in the gills: Role of the RtxA13 toxin.</title>
        <authorList>
            <person name="Callol A."/>
            <person name="Pajuelo D."/>
            <person name="Ebbesson L."/>
            <person name="Teles M."/>
            <person name="MacKenzie S."/>
            <person name="Amaro C."/>
        </authorList>
    </citation>
    <scope>NUCLEOTIDE SEQUENCE</scope>
</reference>
<sequence>MNSPGEISGESQHVFSGVGGGRARMAHVIWMM</sequence>
<accession>A0A0E9Q9K5</accession>
<dbReference type="EMBL" id="GBXM01095158">
    <property type="protein sequence ID" value="JAH13419.1"/>
    <property type="molecule type" value="Transcribed_RNA"/>
</dbReference>
<organism evidence="1">
    <name type="scientific">Anguilla anguilla</name>
    <name type="common">European freshwater eel</name>
    <name type="synonym">Muraena anguilla</name>
    <dbReference type="NCBI Taxonomy" id="7936"/>
    <lineage>
        <taxon>Eukaryota</taxon>
        <taxon>Metazoa</taxon>
        <taxon>Chordata</taxon>
        <taxon>Craniata</taxon>
        <taxon>Vertebrata</taxon>
        <taxon>Euteleostomi</taxon>
        <taxon>Actinopterygii</taxon>
        <taxon>Neopterygii</taxon>
        <taxon>Teleostei</taxon>
        <taxon>Anguilliformes</taxon>
        <taxon>Anguillidae</taxon>
        <taxon>Anguilla</taxon>
    </lineage>
</organism>
<protein>
    <submittedName>
        <fullName evidence="1">Uncharacterized protein</fullName>
    </submittedName>
</protein>
<evidence type="ECO:0000313" key="1">
    <source>
        <dbReference type="EMBL" id="JAH13419.1"/>
    </source>
</evidence>
<proteinExistence type="predicted"/>
<dbReference type="AlphaFoldDB" id="A0A0E9Q9K5"/>